<gene>
    <name evidence="2" type="ORF">SAMN05421770_11064</name>
</gene>
<dbReference type="Pfam" id="PF13744">
    <property type="entry name" value="HTH_37"/>
    <property type="match status" value="1"/>
</dbReference>
<reference evidence="2 3" key="1">
    <citation type="submission" date="2017-06" db="EMBL/GenBank/DDBJ databases">
        <authorList>
            <person name="Kim H.J."/>
            <person name="Triplett B.A."/>
        </authorList>
    </citation>
    <scope>NUCLEOTIDE SEQUENCE [LARGE SCALE GENOMIC DNA]</scope>
    <source>
        <strain evidence="2 3">DSM 18704</strain>
    </source>
</reference>
<dbReference type="AlphaFoldDB" id="A0A239M988"/>
<dbReference type="SUPFAM" id="SSF47413">
    <property type="entry name" value="lambda repressor-like DNA-binding domains"/>
    <property type="match status" value="1"/>
</dbReference>
<dbReference type="CDD" id="cd00093">
    <property type="entry name" value="HTH_XRE"/>
    <property type="match status" value="1"/>
</dbReference>
<dbReference type="OrthoDB" id="129377at2"/>
<dbReference type="RefSeq" id="WP_089410146.1">
    <property type="nucleotide sequence ID" value="NZ_FZOU01000010.1"/>
</dbReference>
<sequence length="92" mass="10218">MRERFANVWDALEDTPAQAENMKVRSELMIALQEHIKKEGLSQVEAAKIFGVTQPRISDLMRGRIDLFAIDSLVGMLGTAGMHVELHIAKAA</sequence>
<keyword evidence="3" id="KW-1185">Reference proteome</keyword>
<evidence type="ECO:0000313" key="3">
    <source>
        <dbReference type="Proteomes" id="UP000198356"/>
    </source>
</evidence>
<proteinExistence type="predicted"/>
<dbReference type="GO" id="GO:0003677">
    <property type="term" value="F:DNA binding"/>
    <property type="evidence" value="ECO:0007669"/>
    <property type="project" value="UniProtKB-KW"/>
</dbReference>
<dbReference type="InterPro" id="IPR001387">
    <property type="entry name" value="Cro/C1-type_HTH"/>
</dbReference>
<dbReference type="Proteomes" id="UP000198356">
    <property type="component" value="Unassembled WGS sequence"/>
</dbReference>
<evidence type="ECO:0000313" key="2">
    <source>
        <dbReference type="EMBL" id="SNT38554.1"/>
    </source>
</evidence>
<dbReference type="InterPro" id="IPR010982">
    <property type="entry name" value="Lambda_DNA-bd_dom_sf"/>
</dbReference>
<feature type="domain" description="HigA2-like helix-turn-helix" evidence="1">
    <location>
        <begin position="12"/>
        <end position="88"/>
    </location>
</feature>
<organism evidence="2 3">
    <name type="scientific">Granulicella rosea</name>
    <dbReference type="NCBI Taxonomy" id="474952"/>
    <lineage>
        <taxon>Bacteria</taxon>
        <taxon>Pseudomonadati</taxon>
        <taxon>Acidobacteriota</taxon>
        <taxon>Terriglobia</taxon>
        <taxon>Terriglobales</taxon>
        <taxon>Acidobacteriaceae</taxon>
        <taxon>Granulicella</taxon>
    </lineage>
</organism>
<dbReference type="EMBL" id="FZOU01000010">
    <property type="protein sequence ID" value="SNT38554.1"/>
    <property type="molecule type" value="Genomic_DNA"/>
</dbReference>
<protein>
    <submittedName>
        <fullName evidence="2">Predicted DNA-binding protein, contains XRE-type HTH domain</fullName>
    </submittedName>
</protein>
<keyword evidence="2" id="KW-0238">DNA-binding</keyword>
<dbReference type="InterPro" id="IPR039554">
    <property type="entry name" value="HigA2-like_HTH"/>
</dbReference>
<dbReference type="Gene3D" id="1.10.260.40">
    <property type="entry name" value="lambda repressor-like DNA-binding domains"/>
    <property type="match status" value="1"/>
</dbReference>
<accession>A0A239M988</accession>
<name>A0A239M988_9BACT</name>
<evidence type="ECO:0000259" key="1">
    <source>
        <dbReference type="Pfam" id="PF13744"/>
    </source>
</evidence>